<keyword evidence="5" id="KW-1185">Reference proteome</keyword>
<accession>G7KCY9</accession>
<protein>
    <submittedName>
        <fullName evidence="3">Pectin lyase superfamily protein</fullName>
    </submittedName>
</protein>
<dbReference type="PANTHER" id="PTHR31339:SF60">
    <property type="entry name" value="POLYGALACTURONASE_GLYCOSIDE HYDROLASE FAMILY PROTEIN"/>
    <property type="match status" value="1"/>
</dbReference>
<proteinExistence type="predicted"/>
<comment type="subcellular location">
    <subcellularLocation>
        <location evidence="1">Secreted</location>
        <location evidence="1">Cell wall</location>
    </subcellularLocation>
</comment>
<evidence type="ECO:0000313" key="5">
    <source>
        <dbReference type="Proteomes" id="UP000002051"/>
    </source>
</evidence>
<keyword evidence="2" id="KW-0134">Cell wall</keyword>
<dbReference type="STRING" id="3880.G7KCY9"/>
<dbReference type="Gene3D" id="2.160.20.10">
    <property type="entry name" value="Single-stranded right-handed beta-helix, Pectin lyase-like"/>
    <property type="match status" value="1"/>
</dbReference>
<reference evidence="3 5" key="2">
    <citation type="journal article" date="2014" name="BMC Genomics">
        <title>An improved genome release (version Mt4.0) for the model legume Medicago truncatula.</title>
        <authorList>
            <person name="Tang H."/>
            <person name="Krishnakumar V."/>
            <person name="Bidwell S."/>
            <person name="Rosen B."/>
            <person name="Chan A."/>
            <person name="Zhou S."/>
            <person name="Gentzbittel L."/>
            <person name="Childs K.L."/>
            <person name="Yandell M."/>
            <person name="Gundlach H."/>
            <person name="Mayer K.F."/>
            <person name="Schwartz D.C."/>
            <person name="Town C.D."/>
        </authorList>
    </citation>
    <scope>GENOME REANNOTATION</scope>
    <source>
        <strain evidence="4 5">cv. Jemalong A17</strain>
    </source>
</reference>
<reference evidence="3 5" key="1">
    <citation type="journal article" date="2011" name="Nature">
        <title>The Medicago genome provides insight into the evolution of rhizobial symbioses.</title>
        <authorList>
            <person name="Young N.D."/>
            <person name="Debelle F."/>
            <person name="Oldroyd G.E."/>
            <person name="Geurts R."/>
            <person name="Cannon S.B."/>
            <person name="Udvardi M.K."/>
            <person name="Benedito V.A."/>
            <person name="Mayer K.F."/>
            <person name="Gouzy J."/>
            <person name="Schoof H."/>
            <person name="Van de Peer Y."/>
            <person name="Proost S."/>
            <person name="Cook D.R."/>
            <person name="Meyers B.C."/>
            <person name="Spannagl M."/>
            <person name="Cheung F."/>
            <person name="De Mita S."/>
            <person name="Krishnakumar V."/>
            <person name="Gundlach H."/>
            <person name="Zhou S."/>
            <person name="Mudge J."/>
            <person name="Bharti A.K."/>
            <person name="Murray J.D."/>
            <person name="Naoumkina M.A."/>
            <person name="Rosen B."/>
            <person name="Silverstein K.A."/>
            <person name="Tang H."/>
            <person name="Rombauts S."/>
            <person name="Zhao P.X."/>
            <person name="Zhou P."/>
            <person name="Barbe V."/>
            <person name="Bardou P."/>
            <person name="Bechner M."/>
            <person name="Bellec A."/>
            <person name="Berger A."/>
            <person name="Berges H."/>
            <person name="Bidwell S."/>
            <person name="Bisseling T."/>
            <person name="Choisne N."/>
            <person name="Couloux A."/>
            <person name="Denny R."/>
            <person name="Deshpande S."/>
            <person name="Dai X."/>
            <person name="Doyle J.J."/>
            <person name="Dudez A.M."/>
            <person name="Farmer A.D."/>
            <person name="Fouteau S."/>
            <person name="Franken C."/>
            <person name="Gibelin C."/>
            <person name="Gish J."/>
            <person name="Goldstein S."/>
            <person name="Gonzalez A.J."/>
            <person name="Green P.J."/>
            <person name="Hallab A."/>
            <person name="Hartog M."/>
            <person name="Hua A."/>
            <person name="Humphray S.J."/>
            <person name="Jeong D.H."/>
            <person name="Jing Y."/>
            <person name="Jocker A."/>
            <person name="Kenton S.M."/>
            <person name="Kim D.J."/>
            <person name="Klee K."/>
            <person name="Lai H."/>
            <person name="Lang C."/>
            <person name="Lin S."/>
            <person name="Macmil S.L."/>
            <person name="Magdelenat G."/>
            <person name="Matthews L."/>
            <person name="McCorrison J."/>
            <person name="Monaghan E.L."/>
            <person name="Mun J.H."/>
            <person name="Najar F.Z."/>
            <person name="Nicholson C."/>
            <person name="Noirot C."/>
            <person name="O'Bleness M."/>
            <person name="Paule C.R."/>
            <person name="Poulain J."/>
            <person name="Prion F."/>
            <person name="Qin B."/>
            <person name="Qu C."/>
            <person name="Retzel E.F."/>
            <person name="Riddle C."/>
            <person name="Sallet E."/>
            <person name="Samain S."/>
            <person name="Samson N."/>
            <person name="Sanders I."/>
            <person name="Saurat O."/>
            <person name="Scarpelli C."/>
            <person name="Schiex T."/>
            <person name="Segurens B."/>
            <person name="Severin A.J."/>
            <person name="Sherrier D.J."/>
            <person name="Shi R."/>
            <person name="Sims S."/>
            <person name="Singer S.R."/>
            <person name="Sinharoy S."/>
            <person name="Sterck L."/>
            <person name="Viollet A."/>
            <person name="Wang B.B."/>
            <person name="Wang K."/>
            <person name="Wang M."/>
            <person name="Wang X."/>
            <person name="Warfsmann J."/>
            <person name="Weissenbach J."/>
            <person name="White D.D."/>
            <person name="White J.D."/>
            <person name="Wiley G.B."/>
            <person name="Wincker P."/>
            <person name="Xing Y."/>
            <person name="Yang L."/>
            <person name="Yao Z."/>
            <person name="Ying F."/>
            <person name="Zhai J."/>
            <person name="Zhou L."/>
            <person name="Zuber A."/>
            <person name="Denarie J."/>
            <person name="Dixon R.A."/>
            <person name="May G.D."/>
            <person name="Schwartz D.C."/>
            <person name="Rogers J."/>
            <person name="Quetier F."/>
            <person name="Town C.D."/>
            <person name="Roe B.A."/>
        </authorList>
    </citation>
    <scope>NUCLEOTIDE SEQUENCE [LARGE SCALE GENOMIC DNA]</scope>
    <source>
        <strain evidence="3">A17</strain>
        <strain evidence="4 5">cv. Jemalong A17</strain>
    </source>
</reference>
<dbReference type="PaxDb" id="3880-AET00264"/>
<dbReference type="InterPro" id="IPR051801">
    <property type="entry name" value="GH28_Enzymes"/>
</dbReference>
<dbReference type="InterPro" id="IPR011050">
    <property type="entry name" value="Pectin_lyase_fold/virulence"/>
</dbReference>
<dbReference type="AlphaFoldDB" id="G7KCY9"/>
<dbReference type="EMBL" id="CM001221">
    <property type="protein sequence ID" value="AET00264.1"/>
    <property type="molecule type" value="Genomic_DNA"/>
</dbReference>
<keyword evidence="3" id="KW-0456">Lyase</keyword>
<evidence type="ECO:0000313" key="4">
    <source>
        <dbReference type="EnsemblPlants" id="AET00264"/>
    </source>
</evidence>
<reference evidence="4" key="3">
    <citation type="submission" date="2015-04" db="UniProtKB">
        <authorList>
            <consortium name="EnsemblPlants"/>
        </authorList>
    </citation>
    <scope>IDENTIFICATION</scope>
    <source>
        <strain evidence="4">cv. Jemalong A17</strain>
    </source>
</reference>
<dbReference type="HOGENOM" id="CLU_1689353_0_0_1"/>
<dbReference type="InterPro" id="IPR012334">
    <property type="entry name" value="Pectin_lyas_fold"/>
</dbReference>
<sequence>MKSGWDKYGISYGRLSSSITIRHVSGSSPFIGIAGVSETSGRVDNVNDMGIEYKCVYIYGECKEGIQISGDVGDHPDDKCDLNALPIVKAGLIQGMKNSPFTDICLSDINLHEVNGTRSRTPSCKCSDVFGVALQVSPWPCPELISHQLGSCVSYY</sequence>
<evidence type="ECO:0000313" key="3">
    <source>
        <dbReference type="EMBL" id="AET00264.1"/>
    </source>
</evidence>
<evidence type="ECO:0000256" key="1">
    <source>
        <dbReference type="ARBA" id="ARBA00004191"/>
    </source>
</evidence>
<dbReference type="eggNOG" id="ENOG502QVTN">
    <property type="taxonomic scope" value="Eukaryota"/>
</dbReference>
<evidence type="ECO:0000256" key="2">
    <source>
        <dbReference type="ARBA" id="ARBA00022512"/>
    </source>
</evidence>
<name>G7KCY9_MEDTR</name>
<dbReference type="PANTHER" id="PTHR31339">
    <property type="entry name" value="PECTIN LYASE-RELATED"/>
    <property type="match status" value="1"/>
</dbReference>
<gene>
    <name evidence="3" type="ordered locus">MTR_5g090140</name>
</gene>
<dbReference type="GO" id="GO:0016829">
    <property type="term" value="F:lyase activity"/>
    <property type="evidence" value="ECO:0007669"/>
    <property type="project" value="UniProtKB-KW"/>
</dbReference>
<dbReference type="SUPFAM" id="SSF51126">
    <property type="entry name" value="Pectin lyase-like"/>
    <property type="match status" value="1"/>
</dbReference>
<dbReference type="EnsemblPlants" id="AET00264">
    <property type="protein sequence ID" value="AET00264"/>
    <property type="gene ID" value="MTR_5g090140"/>
</dbReference>
<organism evidence="3 5">
    <name type="scientific">Medicago truncatula</name>
    <name type="common">Barrel medic</name>
    <name type="synonym">Medicago tribuloides</name>
    <dbReference type="NCBI Taxonomy" id="3880"/>
    <lineage>
        <taxon>Eukaryota</taxon>
        <taxon>Viridiplantae</taxon>
        <taxon>Streptophyta</taxon>
        <taxon>Embryophyta</taxon>
        <taxon>Tracheophyta</taxon>
        <taxon>Spermatophyta</taxon>
        <taxon>Magnoliopsida</taxon>
        <taxon>eudicotyledons</taxon>
        <taxon>Gunneridae</taxon>
        <taxon>Pentapetalae</taxon>
        <taxon>rosids</taxon>
        <taxon>fabids</taxon>
        <taxon>Fabales</taxon>
        <taxon>Fabaceae</taxon>
        <taxon>Papilionoideae</taxon>
        <taxon>50 kb inversion clade</taxon>
        <taxon>NPAAA clade</taxon>
        <taxon>Hologalegina</taxon>
        <taxon>IRL clade</taxon>
        <taxon>Trifolieae</taxon>
        <taxon>Medicago</taxon>
    </lineage>
</organism>
<keyword evidence="2" id="KW-0964">Secreted</keyword>
<dbReference type="Proteomes" id="UP000002051">
    <property type="component" value="Chromosome 5"/>
</dbReference>